<dbReference type="InterPro" id="IPR001926">
    <property type="entry name" value="TrpB-like_PALP"/>
</dbReference>
<comment type="pathway">
    <text evidence="2">Amino-acid biosynthesis; L-cysteine biosynthesis; L-cysteine from L-serine: step 2/2.</text>
</comment>
<dbReference type="RefSeq" id="WP_107823021.1">
    <property type="nucleotide sequence ID" value="NZ_OY782574.1"/>
</dbReference>
<dbReference type="CDD" id="cd01561">
    <property type="entry name" value="CBS_like"/>
    <property type="match status" value="1"/>
</dbReference>
<feature type="binding site" evidence="10">
    <location>
        <begin position="178"/>
        <end position="182"/>
    </location>
    <ligand>
        <name>pyridoxal 5'-phosphate</name>
        <dbReference type="ChEBI" id="CHEBI:597326"/>
    </ligand>
</feature>
<keyword evidence="5 12" id="KW-0028">Amino-acid biosynthesis</keyword>
<evidence type="ECO:0000256" key="5">
    <source>
        <dbReference type="ARBA" id="ARBA00022605"/>
    </source>
</evidence>
<keyword evidence="6 12" id="KW-0808">Transferase</keyword>
<dbReference type="InterPro" id="IPR050214">
    <property type="entry name" value="Cys_Synth/Cystath_Beta-Synth"/>
</dbReference>
<feature type="modified residue" description="N6-(pyridoxal phosphate)lysine" evidence="11">
    <location>
        <position position="44"/>
    </location>
</feature>
<evidence type="ECO:0000256" key="3">
    <source>
        <dbReference type="ARBA" id="ARBA00007103"/>
    </source>
</evidence>
<reference evidence="14 15" key="1">
    <citation type="submission" date="2018-04" db="EMBL/GenBank/DDBJ databases">
        <title>Genomic Encyclopedia of Archaeal and Bacterial Type Strains, Phase II (KMG-II): from individual species to whole genera.</title>
        <authorList>
            <person name="Goeker M."/>
        </authorList>
    </citation>
    <scope>NUCLEOTIDE SEQUENCE [LARGE SCALE GENOMIC DNA]</scope>
    <source>
        <strain evidence="14 15">DSM 28823</strain>
    </source>
</reference>
<keyword evidence="7 10" id="KW-0663">Pyridoxal phosphate</keyword>
<dbReference type="Gene3D" id="3.40.50.1100">
    <property type="match status" value="2"/>
</dbReference>
<evidence type="ECO:0000313" key="14">
    <source>
        <dbReference type="EMBL" id="PTN07804.1"/>
    </source>
</evidence>
<evidence type="ECO:0000313" key="15">
    <source>
        <dbReference type="Proteomes" id="UP000243525"/>
    </source>
</evidence>
<evidence type="ECO:0000256" key="12">
    <source>
        <dbReference type="RuleBase" id="RU003985"/>
    </source>
</evidence>
<gene>
    <name evidence="14" type="ORF">C8N47_11370</name>
</gene>
<dbReference type="InterPro" id="IPR005859">
    <property type="entry name" value="CysK"/>
</dbReference>
<dbReference type="InterPro" id="IPR001216">
    <property type="entry name" value="P-phosphate_BS"/>
</dbReference>
<comment type="caution">
    <text evidence="14">The sequence shown here is derived from an EMBL/GenBank/DDBJ whole genome shotgun (WGS) entry which is preliminary data.</text>
</comment>
<dbReference type="PROSITE" id="PS00901">
    <property type="entry name" value="CYS_SYNTHASE"/>
    <property type="match status" value="1"/>
</dbReference>
<dbReference type="NCBIfam" id="TIGR01139">
    <property type="entry name" value="cysK"/>
    <property type="match status" value="1"/>
</dbReference>
<keyword evidence="8 12" id="KW-0198">Cysteine biosynthesis</keyword>
<dbReference type="SUPFAM" id="SSF53686">
    <property type="entry name" value="Tryptophan synthase beta subunit-like PLP-dependent enzymes"/>
    <property type="match status" value="1"/>
</dbReference>
<proteinExistence type="inferred from homology"/>
<comment type="similarity">
    <text evidence="3 12">Belongs to the cysteine synthase/cystathionine beta-synthase family.</text>
</comment>
<name>A0A2T5BZT5_9BACT</name>
<organism evidence="14 15">
    <name type="scientific">Mangrovibacterium marinum</name>
    <dbReference type="NCBI Taxonomy" id="1639118"/>
    <lineage>
        <taxon>Bacteria</taxon>
        <taxon>Pseudomonadati</taxon>
        <taxon>Bacteroidota</taxon>
        <taxon>Bacteroidia</taxon>
        <taxon>Marinilabiliales</taxon>
        <taxon>Prolixibacteraceae</taxon>
        <taxon>Mangrovibacterium</taxon>
    </lineage>
</organism>
<evidence type="ECO:0000256" key="1">
    <source>
        <dbReference type="ARBA" id="ARBA00001933"/>
    </source>
</evidence>
<dbReference type="PANTHER" id="PTHR10314">
    <property type="entry name" value="CYSTATHIONINE BETA-SYNTHASE"/>
    <property type="match status" value="1"/>
</dbReference>
<evidence type="ECO:0000256" key="8">
    <source>
        <dbReference type="ARBA" id="ARBA00023192"/>
    </source>
</evidence>
<dbReference type="EC" id="2.5.1.47" evidence="4 12"/>
<evidence type="ECO:0000256" key="9">
    <source>
        <dbReference type="ARBA" id="ARBA00047931"/>
    </source>
</evidence>
<dbReference type="GO" id="GO:0004124">
    <property type="term" value="F:cysteine synthase activity"/>
    <property type="evidence" value="ECO:0007669"/>
    <property type="project" value="UniProtKB-UniRule"/>
</dbReference>
<feature type="binding site" evidence="10">
    <location>
        <position position="266"/>
    </location>
    <ligand>
        <name>pyridoxal 5'-phosphate</name>
        <dbReference type="ChEBI" id="CHEBI:597326"/>
    </ligand>
</feature>
<comment type="cofactor">
    <cofactor evidence="1 10 12">
        <name>pyridoxal 5'-phosphate</name>
        <dbReference type="ChEBI" id="CHEBI:597326"/>
    </cofactor>
</comment>
<dbReference type="InterPro" id="IPR005856">
    <property type="entry name" value="Cys_synth"/>
</dbReference>
<dbReference type="GO" id="GO:0006535">
    <property type="term" value="P:cysteine biosynthetic process from serine"/>
    <property type="evidence" value="ECO:0007669"/>
    <property type="project" value="UniProtKB-UniRule"/>
</dbReference>
<feature type="domain" description="Tryptophan synthase beta chain-like PALP" evidence="13">
    <location>
        <begin position="8"/>
        <end position="294"/>
    </location>
</feature>
<dbReference type="InterPro" id="IPR036052">
    <property type="entry name" value="TrpB-like_PALP_sf"/>
</dbReference>
<evidence type="ECO:0000256" key="7">
    <source>
        <dbReference type="ARBA" id="ARBA00022898"/>
    </source>
</evidence>
<dbReference type="NCBIfam" id="TIGR01136">
    <property type="entry name" value="cysKM"/>
    <property type="match status" value="1"/>
</dbReference>
<dbReference type="Proteomes" id="UP000243525">
    <property type="component" value="Unassembled WGS sequence"/>
</dbReference>
<evidence type="ECO:0000259" key="13">
    <source>
        <dbReference type="Pfam" id="PF00291"/>
    </source>
</evidence>
<protein>
    <recommendedName>
        <fullName evidence="4 12">Cysteine synthase</fullName>
        <ecNumber evidence="4 12">2.5.1.47</ecNumber>
    </recommendedName>
</protein>
<accession>A0A2T5BZT5</accession>
<dbReference type="AlphaFoldDB" id="A0A2T5BZT5"/>
<sequence length="312" mass="33237">MKIASDVLELIGGTPLVRLNRLAHDCCAKVYVKLESQNPGGSVKDRLAYAMIRAAEQKQLINPETVIIEPTSGNTGIGLAMVCAVRGYQLKIVMPESVSVERRMLLNAYGAELVLTSAKGGMKEAIAKANDLAAAIENSFIPMQFENPANVEIHRLTTAQEIWNDTEGKVDIFVAGAGTGGTITGVSEALKEVKPDLYSVVVEPCSSAVLSGNPPGSHKIQGIGAGFIPAVLNTNAYNEILPVADDDAFETARRLAREEGILCGISSGANVYAALQIARRPENKGKHLVVIVCDTGERYLSTTLFNDSKNAI</sequence>
<evidence type="ECO:0000256" key="2">
    <source>
        <dbReference type="ARBA" id="ARBA00004962"/>
    </source>
</evidence>
<keyword evidence="15" id="KW-1185">Reference proteome</keyword>
<dbReference type="Pfam" id="PF00291">
    <property type="entry name" value="PALP"/>
    <property type="match status" value="1"/>
</dbReference>
<dbReference type="FunFam" id="3.40.50.1100:FF:000067">
    <property type="entry name" value="Cysteine synthase"/>
    <property type="match status" value="1"/>
</dbReference>
<feature type="binding site" evidence="10">
    <location>
        <position position="74"/>
    </location>
    <ligand>
        <name>pyridoxal 5'-phosphate</name>
        <dbReference type="ChEBI" id="CHEBI:597326"/>
    </ligand>
</feature>
<evidence type="ECO:0000256" key="10">
    <source>
        <dbReference type="PIRSR" id="PIRSR605856-50"/>
    </source>
</evidence>
<evidence type="ECO:0000256" key="11">
    <source>
        <dbReference type="PIRSR" id="PIRSR605856-51"/>
    </source>
</evidence>
<dbReference type="EMBL" id="QAAD01000013">
    <property type="protein sequence ID" value="PTN07804.1"/>
    <property type="molecule type" value="Genomic_DNA"/>
</dbReference>
<dbReference type="OrthoDB" id="9808024at2"/>
<evidence type="ECO:0000256" key="6">
    <source>
        <dbReference type="ARBA" id="ARBA00022679"/>
    </source>
</evidence>
<comment type="catalytic activity">
    <reaction evidence="9 12">
        <text>O-acetyl-L-serine + hydrogen sulfide = L-cysteine + acetate</text>
        <dbReference type="Rhea" id="RHEA:14829"/>
        <dbReference type="ChEBI" id="CHEBI:29919"/>
        <dbReference type="ChEBI" id="CHEBI:30089"/>
        <dbReference type="ChEBI" id="CHEBI:35235"/>
        <dbReference type="ChEBI" id="CHEBI:58340"/>
        <dbReference type="EC" id="2.5.1.47"/>
    </reaction>
</comment>
<dbReference type="GO" id="GO:0005737">
    <property type="term" value="C:cytoplasm"/>
    <property type="evidence" value="ECO:0007669"/>
    <property type="project" value="UniProtKB-ARBA"/>
</dbReference>
<evidence type="ECO:0000256" key="4">
    <source>
        <dbReference type="ARBA" id="ARBA00012681"/>
    </source>
</evidence>